<accession>E6QQ97</accession>
<evidence type="ECO:0008006" key="3">
    <source>
        <dbReference type="Google" id="ProtNLM"/>
    </source>
</evidence>
<dbReference type="EMBL" id="CABR01000031">
    <property type="protein sequence ID" value="CBI09418.1"/>
    <property type="molecule type" value="Genomic_DNA"/>
</dbReference>
<dbReference type="Gene3D" id="1.20.5.340">
    <property type="match status" value="1"/>
</dbReference>
<reference evidence="2" key="1">
    <citation type="submission" date="2009-10" db="EMBL/GenBank/DDBJ databases">
        <title>Diversity of trophic interactions inside an arsenic-rich microbial ecosystem.</title>
        <authorList>
            <person name="Bertin P.N."/>
            <person name="Heinrich-Salmeron A."/>
            <person name="Pelletier E."/>
            <person name="Goulhen-Chollet F."/>
            <person name="Arsene-Ploetze F."/>
            <person name="Gallien S."/>
            <person name="Calteau A."/>
            <person name="Vallenet D."/>
            <person name="Casiot C."/>
            <person name="Chane-Woon-Ming B."/>
            <person name="Giloteaux L."/>
            <person name="Barakat M."/>
            <person name="Bonnefoy V."/>
            <person name="Bruneel O."/>
            <person name="Chandler M."/>
            <person name="Cleiss J."/>
            <person name="Duran R."/>
            <person name="Elbaz-Poulichet F."/>
            <person name="Fonknechten N."/>
            <person name="Lauga B."/>
            <person name="Mornico D."/>
            <person name="Ortet P."/>
            <person name="Schaeffer C."/>
            <person name="Siguier P."/>
            <person name="Alexander Thil Smith A."/>
            <person name="Van Dorsselaer A."/>
            <person name="Weissenbach J."/>
            <person name="Medigue C."/>
            <person name="Le Paslier D."/>
        </authorList>
    </citation>
    <scope>NUCLEOTIDE SEQUENCE</scope>
</reference>
<organism evidence="2">
    <name type="scientific">mine drainage metagenome</name>
    <dbReference type="NCBI Taxonomy" id="410659"/>
    <lineage>
        <taxon>unclassified sequences</taxon>
        <taxon>metagenomes</taxon>
        <taxon>ecological metagenomes</taxon>
    </lineage>
</organism>
<comment type="caution">
    <text evidence="2">The sequence shown here is derived from an EMBL/GenBank/DDBJ whole genome shotgun (WGS) entry which is preliminary data.</text>
</comment>
<gene>
    <name evidence="2" type="ORF">CARN7_0146</name>
</gene>
<evidence type="ECO:0000256" key="1">
    <source>
        <dbReference type="SAM" id="Coils"/>
    </source>
</evidence>
<proteinExistence type="predicted"/>
<sequence>MFQHKFMRTKLNLVVAAVFAASVAPAAMADDSSAQVQQMQQEIQSLEQRLEALQTQTRQTQVKVDQTTAKVDQTQAKEDQTQVKVDQLSGMVPLGDKNGKANVHSVQFGGVNVTLGGFAAEENAYRTSSLQSDINSPFSKIAFAPTTGAAPSNGYYNQPEFRMTDRQSRIDLLAQGDVNPNTVLSAYYEADFLGGAPTANSNESNSYNLRTRHVYSTIDWLNTGWHLLAGQTWSLATMNSQGITPRNEVTPLTIDAQYVPGFVWARQAQIRVTKDWDKQYWAAVSLENAQSPGVGAQLNAIPGGLLNVTGGFSPAYSVNKYPDVIAKVAAETDFGHFELYDLMRNFQSMAGNNGTTGAQQSTWGNSVGAGMIIPVVPKTLDFNLSGLYGQGVGRYGTTGLTDATLDAGNNLQLLNGYSVLGAAIWHADPKLDIYLDIGEDVAEGSTYATASGGLTGYGNGVATVGGFNGCATGAQLGAGCGQLNSSVQETIGLWWSAYKGSYGAAKLGLQYSHTTLTDFQLAGNGPTPSTSDNMVMTSLRYYPF</sequence>
<protein>
    <recommendedName>
        <fullName evidence="3">Porin</fullName>
    </recommendedName>
</protein>
<name>E6QQ97_9ZZZZ</name>
<keyword evidence="1" id="KW-0175">Coiled coil</keyword>
<evidence type="ECO:0000313" key="2">
    <source>
        <dbReference type="EMBL" id="CBI09418.1"/>
    </source>
</evidence>
<dbReference type="AlphaFoldDB" id="E6QQ97"/>
<feature type="coiled-coil region" evidence="1">
    <location>
        <begin position="29"/>
        <end position="63"/>
    </location>
</feature>